<dbReference type="Gene3D" id="2.40.155.10">
    <property type="entry name" value="Green fluorescent protein"/>
    <property type="match status" value="1"/>
</dbReference>
<evidence type="ECO:0000256" key="1">
    <source>
        <dbReference type="SAM" id="MobiDB-lite"/>
    </source>
</evidence>
<feature type="chain" id="PRO_5035781971" evidence="2">
    <location>
        <begin position="31"/>
        <end position="564"/>
    </location>
</feature>
<sequence>GPPPPGPSMGLPALLLRLHLRCLLLGWVAALPRRELLPFGAPRGDRLLQEGDDETSAVVTLARPLLLYETRFGHLYVGTNGIISTQDFPRETQYVDDDFPTDFPAIAPFLSDIDTSGGRGKIYYREDESIEVLGQAARLIHAGFPSAAAFAPTHAFVATWENVGAYEEVSRNSEPSKKLNTFQAVLAYDDSDSYALFLYPDDGLQFFGTRPKESYNVHLELPARVGFSRGETDYLKREGPYYTVTSSEQSVKNLYQTSNSGIPGVWAFHIGSTSPLDNVVPARVGEKPSEGHSRQTPESPLSSAALGQSVLDADYPDEEIDYAEPFYDENEEDDIEYPTEPVPDVYTRLDVLYSEPRGSGARLDSELQSTLPYPVSSRRPEVPGTQEGPSQAPPGLEDEVESSQETGIRNPSSLETEDSLLELTTQGRPANPEQDNVQPNPHSDTVPSETGVFPVYPQREVMLQGYPENSPPFNRGRQVVGVDEDGSFNREGFTYSTASKETCEWNHSQCSQHAFCTDYAAGFCCHCQAKFYGNGRHCLPEGAAHRLNGKVSGNLRVGQYARTF</sequence>
<evidence type="ECO:0000256" key="2">
    <source>
        <dbReference type="SAM" id="SignalP"/>
    </source>
</evidence>
<dbReference type="InterPro" id="IPR009017">
    <property type="entry name" value="GFP"/>
</dbReference>
<dbReference type="PANTHER" id="PTHR13802">
    <property type="entry name" value="MUCIN 4-RELATED"/>
    <property type="match status" value="1"/>
</dbReference>
<dbReference type="Pfam" id="PF06119">
    <property type="entry name" value="NIDO"/>
    <property type="match status" value="1"/>
</dbReference>
<feature type="region of interest" description="Disordered" evidence="1">
    <location>
        <begin position="356"/>
        <end position="451"/>
    </location>
</feature>
<gene>
    <name evidence="4" type="ORF">G0U57_007654</name>
</gene>
<evidence type="ECO:0000259" key="3">
    <source>
        <dbReference type="PROSITE" id="PS51220"/>
    </source>
</evidence>
<keyword evidence="5" id="KW-1185">Reference proteome</keyword>
<dbReference type="PANTHER" id="PTHR13802:SF65">
    <property type="entry name" value="NIDOGEN"/>
    <property type="match status" value="1"/>
</dbReference>
<feature type="region of interest" description="Disordered" evidence="1">
    <location>
        <begin position="279"/>
        <end position="304"/>
    </location>
</feature>
<dbReference type="PROSITE" id="PS51220">
    <property type="entry name" value="NIDO"/>
    <property type="match status" value="1"/>
</dbReference>
<dbReference type="EMBL" id="JAHGAV010000207">
    <property type="protein sequence ID" value="KAG6928660.1"/>
    <property type="molecule type" value="Genomic_DNA"/>
</dbReference>
<feature type="non-terminal residue" evidence="4">
    <location>
        <position position="564"/>
    </location>
</feature>
<dbReference type="OrthoDB" id="6375837at2759"/>
<accession>A0A8T1SIX3</accession>
<organism evidence="4 5">
    <name type="scientific">Chelydra serpentina</name>
    <name type="common">Snapping turtle</name>
    <name type="synonym">Testudo serpentina</name>
    <dbReference type="NCBI Taxonomy" id="8475"/>
    <lineage>
        <taxon>Eukaryota</taxon>
        <taxon>Metazoa</taxon>
        <taxon>Chordata</taxon>
        <taxon>Craniata</taxon>
        <taxon>Vertebrata</taxon>
        <taxon>Euteleostomi</taxon>
        <taxon>Archelosauria</taxon>
        <taxon>Testudinata</taxon>
        <taxon>Testudines</taxon>
        <taxon>Cryptodira</taxon>
        <taxon>Durocryptodira</taxon>
        <taxon>Americhelydia</taxon>
        <taxon>Chelydroidea</taxon>
        <taxon>Chelydridae</taxon>
        <taxon>Chelydra</taxon>
    </lineage>
</organism>
<dbReference type="SMART" id="SM00539">
    <property type="entry name" value="NIDO"/>
    <property type="match status" value="1"/>
</dbReference>
<reference evidence="4 5" key="1">
    <citation type="journal article" date="2020" name="G3 (Bethesda)">
        <title>Draft Genome of the Common Snapping Turtle, Chelydra serpentina, a Model for Phenotypic Plasticity in Reptiles.</title>
        <authorList>
            <person name="Das D."/>
            <person name="Singh S.K."/>
            <person name="Bierstedt J."/>
            <person name="Erickson A."/>
            <person name="Galli G.L.J."/>
            <person name="Crossley D.A. 2nd"/>
            <person name="Rhen T."/>
        </authorList>
    </citation>
    <scope>NUCLEOTIDE SEQUENCE [LARGE SCALE GENOMIC DNA]</scope>
    <source>
        <strain evidence="4">KW</strain>
    </source>
</reference>
<feature type="compositionally biased region" description="Basic and acidic residues" evidence="1">
    <location>
        <begin position="284"/>
        <end position="295"/>
    </location>
</feature>
<feature type="domain" description="NIDO" evidence="3">
    <location>
        <begin position="108"/>
        <end position="273"/>
    </location>
</feature>
<feature type="compositionally biased region" description="Polar residues" evidence="1">
    <location>
        <begin position="433"/>
        <end position="448"/>
    </location>
</feature>
<evidence type="ECO:0000313" key="5">
    <source>
        <dbReference type="Proteomes" id="UP000765507"/>
    </source>
</evidence>
<dbReference type="Proteomes" id="UP000765507">
    <property type="component" value="Unassembled WGS sequence"/>
</dbReference>
<feature type="signal peptide" evidence="2">
    <location>
        <begin position="1"/>
        <end position="30"/>
    </location>
</feature>
<keyword evidence="2" id="KW-0732">Signal</keyword>
<proteinExistence type="predicted"/>
<dbReference type="AlphaFoldDB" id="A0A8T1SIX3"/>
<comment type="caution">
    <text evidence="4">The sequence shown here is derived from an EMBL/GenBank/DDBJ whole genome shotgun (WGS) entry which is preliminary data.</text>
</comment>
<dbReference type="GO" id="GO:0007160">
    <property type="term" value="P:cell-matrix adhesion"/>
    <property type="evidence" value="ECO:0007669"/>
    <property type="project" value="InterPro"/>
</dbReference>
<name>A0A8T1SIX3_CHESE</name>
<evidence type="ECO:0000313" key="4">
    <source>
        <dbReference type="EMBL" id="KAG6928660.1"/>
    </source>
</evidence>
<dbReference type="InterPro" id="IPR051495">
    <property type="entry name" value="Epithelial_Barrier/Signaling"/>
</dbReference>
<protein>
    <submittedName>
        <fullName evidence="4">Nidogen 2</fullName>
    </submittedName>
</protein>
<dbReference type="InterPro" id="IPR003886">
    <property type="entry name" value="NIDO_dom"/>
</dbReference>